<organism evidence="1 2">
    <name type="scientific">Falsiroseomonas algicola</name>
    <dbReference type="NCBI Taxonomy" id="2716930"/>
    <lineage>
        <taxon>Bacteria</taxon>
        <taxon>Pseudomonadati</taxon>
        <taxon>Pseudomonadota</taxon>
        <taxon>Alphaproteobacteria</taxon>
        <taxon>Acetobacterales</taxon>
        <taxon>Roseomonadaceae</taxon>
        <taxon>Falsiroseomonas</taxon>
    </lineage>
</organism>
<accession>A0A6M1LLF4</accession>
<gene>
    <name evidence="1" type="ORF">G3576_11670</name>
</gene>
<evidence type="ECO:0000313" key="2">
    <source>
        <dbReference type="Proteomes" id="UP000475385"/>
    </source>
</evidence>
<evidence type="ECO:0008006" key="3">
    <source>
        <dbReference type="Google" id="ProtNLM"/>
    </source>
</evidence>
<protein>
    <recommendedName>
        <fullName evidence="3">Growth inhibitor PemK</fullName>
    </recommendedName>
</protein>
<evidence type="ECO:0000313" key="1">
    <source>
        <dbReference type="EMBL" id="NGM20674.1"/>
    </source>
</evidence>
<keyword evidence="2" id="KW-1185">Reference proteome</keyword>
<proteinExistence type="predicted"/>
<comment type="caution">
    <text evidence="1">The sequence shown here is derived from an EMBL/GenBank/DDBJ whole genome shotgun (WGS) entry which is preliminary data.</text>
</comment>
<sequence>MTWPEPQPGLVIRYGYLWRREAQQGREEAAKDRPCAIILAVVDDAGRQRILALPVTHTPPAAATDAVEIPPATKQRLGLDEARSWIVVTEANAFTWPGPDLRMLPGQGPESAAYGFLPPGLFRLVRDRFLEARRRQRAALVARTE</sequence>
<dbReference type="EMBL" id="JAAIKB010000004">
    <property type="protein sequence ID" value="NGM20674.1"/>
    <property type="molecule type" value="Genomic_DNA"/>
</dbReference>
<name>A0A6M1LLF4_9PROT</name>
<reference evidence="1 2" key="1">
    <citation type="submission" date="2020-03" db="EMBL/GenBank/DDBJ databases">
        <title>Roseomonas stagni sp. nov., isolated from pond water in Japan.</title>
        <authorList>
            <person name="Furuhata K."/>
            <person name="Miyamoto H."/>
            <person name="Goto K."/>
        </authorList>
    </citation>
    <scope>NUCLEOTIDE SEQUENCE [LARGE SCALE GENOMIC DNA]</scope>
    <source>
        <strain evidence="1 2">PeD5</strain>
    </source>
</reference>
<dbReference type="Proteomes" id="UP000475385">
    <property type="component" value="Unassembled WGS sequence"/>
</dbReference>
<dbReference type="AlphaFoldDB" id="A0A6M1LLF4"/>